<proteinExistence type="predicted"/>
<dbReference type="Proteomes" id="UP000036958">
    <property type="component" value="Unassembled WGS sequence"/>
</dbReference>
<reference evidence="2" key="1">
    <citation type="submission" date="2015-07" db="EMBL/GenBank/DDBJ databases">
        <title>Genome sequencing of Sunxiuqinia dokdonensis strain SK.</title>
        <authorList>
            <person name="Ahn S."/>
            <person name="Kim B.-C."/>
        </authorList>
    </citation>
    <scope>NUCLEOTIDE SEQUENCE [LARGE SCALE GENOMIC DNA]</scope>
    <source>
        <strain evidence="2">SK</strain>
    </source>
</reference>
<gene>
    <name evidence="1" type="ORF">NC99_32350</name>
</gene>
<dbReference type="EMBL" id="LGIA01000174">
    <property type="protein sequence ID" value="KOH43944.1"/>
    <property type="molecule type" value="Genomic_DNA"/>
</dbReference>
<name>A0A0L8V672_9BACT</name>
<keyword evidence="2" id="KW-1185">Reference proteome</keyword>
<dbReference type="AlphaFoldDB" id="A0A0L8V672"/>
<comment type="caution">
    <text evidence="1">The sequence shown here is derived from an EMBL/GenBank/DDBJ whole genome shotgun (WGS) entry which is preliminary data.</text>
</comment>
<evidence type="ECO:0000313" key="2">
    <source>
        <dbReference type="Proteomes" id="UP000036958"/>
    </source>
</evidence>
<organism evidence="1 2">
    <name type="scientific">Sunxiuqinia dokdonensis</name>
    <dbReference type="NCBI Taxonomy" id="1409788"/>
    <lineage>
        <taxon>Bacteria</taxon>
        <taxon>Pseudomonadati</taxon>
        <taxon>Bacteroidota</taxon>
        <taxon>Bacteroidia</taxon>
        <taxon>Marinilabiliales</taxon>
        <taxon>Prolixibacteraceae</taxon>
        <taxon>Sunxiuqinia</taxon>
    </lineage>
</organism>
<accession>A0A0L8V672</accession>
<protein>
    <submittedName>
        <fullName evidence="1">Uncharacterized protein</fullName>
    </submittedName>
</protein>
<sequence length="138" mass="15462">MGRSYRIRWKWRNGTSKSKKIQLKYSAGKLKHLAELLKCSPELLKHNSGQLKHPAEHLKRSTDKLKHAPGQFKHPAEPLKHFIFVPERVSSTFFGVRSALLPILTAFSGIRATCLGVSNTFLTILKVSSSALSAQKTI</sequence>
<evidence type="ECO:0000313" key="1">
    <source>
        <dbReference type="EMBL" id="KOH43944.1"/>
    </source>
</evidence>